<keyword evidence="1" id="KW-0143">Chaperone</keyword>
<proteinExistence type="predicted"/>
<reference evidence="2 3" key="2">
    <citation type="journal article" date="2016" name="Appl. Microbiol. Biotechnol.">
        <title>Mutations improving production and secretion of extracellular lipase by Burkholderia glumae PG1.</title>
        <authorList>
            <person name="Knapp A."/>
            <person name="Voget S."/>
            <person name="Gao R."/>
            <person name="Zaburannyi N."/>
            <person name="Krysciak D."/>
            <person name="Breuer M."/>
            <person name="Hauer B."/>
            <person name="Streit W.R."/>
            <person name="Muller R."/>
            <person name="Daniel R."/>
            <person name="Jaeger K.E."/>
        </authorList>
    </citation>
    <scope>NUCLEOTIDE SEQUENCE [LARGE SCALE GENOMIC DNA]</scope>
    <source>
        <strain evidence="2 3">PG1</strain>
    </source>
</reference>
<evidence type="ECO:0000313" key="3">
    <source>
        <dbReference type="Proteomes" id="UP000031838"/>
    </source>
</evidence>
<name>A0A0B6S434_BURPL</name>
<dbReference type="SUPFAM" id="SSF89155">
    <property type="entry name" value="TorD-like"/>
    <property type="match status" value="1"/>
</dbReference>
<sequence>MTSEADAFRAFVLAWVAGLLAAPPDAQAVARYREPEAAALFDALALELDCAPAIAAMRTVLVSDAAPRAVALDLSVAYTRLFEGVHGTVAVPLCESAYTGTRWVDQAAHEIAALLRRVGLNVRGGEPPDHLCVELALCACLLRDGAADELARLEARLCRWVPRFVAHCRATDPDGFHGAVASVLGALFAASPARGSGPDGAAGHVGDVAQAGTRACRSFENGGHHHAEGT</sequence>
<dbReference type="PANTHER" id="PTHR34227:SF1">
    <property type="entry name" value="DIMETHYL SULFOXIDE REDUCTASE CHAPERONE-RELATED"/>
    <property type="match status" value="1"/>
</dbReference>
<dbReference type="InterPro" id="IPR020945">
    <property type="entry name" value="DMSO/NO3_reduct_chaperone"/>
</dbReference>
<organism evidence="2 3">
    <name type="scientific">Burkholderia plantarii</name>
    <dbReference type="NCBI Taxonomy" id="41899"/>
    <lineage>
        <taxon>Bacteria</taxon>
        <taxon>Pseudomonadati</taxon>
        <taxon>Pseudomonadota</taxon>
        <taxon>Betaproteobacteria</taxon>
        <taxon>Burkholderiales</taxon>
        <taxon>Burkholderiaceae</taxon>
        <taxon>Burkholderia</taxon>
    </lineage>
</organism>
<evidence type="ECO:0000313" key="2">
    <source>
        <dbReference type="EMBL" id="AJK46996.1"/>
    </source>
</evidence>
<gene>
    <name evidence="2" type="ORF">BGL_1c25060</name>
</gene>
<dbReference type="Gene3D" id="1.10.3480.10">
    <property type="entry name" value="TorD-like"/>
    <property type="match status" value="1"/>
</dbReference>
<evidence type="ECO:0000256" key="1">
    <source>
        <dbReference type="ARBA" id="ARBA00023186"/>
    </source>
</evidence>
<dbReference type="AlphaFoldDB" id="A0A0B6S434"/>
<keyword evidence="3" id="KW-1185">Reference proteome</keyword>
<dbReference type="RefSeq" id="WP_042625392.1">
    <property type="nucleotide sequence ID" value="NZ_CP002580.1"/>
</dbReference>
<dbReference type="Proteomes" id="UP000031838">
    <property type="component" value="Chromosome 1"/>
</dbReference>
<dbReference type="Pfam" id="PF02613">
    <property type="entry name" value="Nitrate_red_del"/>
    <property type="match status" value="1"/>
</dbReference>
<dbReference type="HOGENOM" id="CLU_077650_4_1_4"/>
<dbReference type="EMBL" id="CP002580">
    <property type="protein sequence ID" value="AJK46996.1"/>
    <property type="molecule type" value="Genomic_DNA"/>
</dbReference>
<dbReference type="InterPro" id="IPR050289">
    <property type="entry name" value="TorD/DmsD_chaperones"/>
</dbReference>
<protein>
    <submittedName>
        <fullName evidence="2">Putative cytoplasmic chaperone TorD familyprotein</fullName>
    </submittedName>
</protein>
<reference evidence="3" key="1">
    <citation type="submission" date="2011-03" db="EMBL/GenBank/DDBJ databases">
        <authorList>
            <person name="Voget S."/>
            <person name="Streit W.R."/>
            <person name="Jaeger K.E."/>
            <person name="Daniel R."/>
        </authorList>
    </citation>
    <scope>NUCLEOTIDE SEQUENCE [LARGE SCALE GENOMIC DNA]</scope>
    <source>
        <strain evidence="3">PG1</strain>
    </source>
</reference>
<dbReference type="InterPro" id="IPR036411">
    <property type="entry name" value="TorD-like_sf"/>
</dbReference>
<dbReference type="PANTHER" id="PTHR34227">
    <property type="entry name" value="CHAPERONE PROTEIN YCDY"/>
    <property type="match status" value="1"/>
</dbReference>
<accession>A0A0B6S434</accession>
<dbReference type="KEGG" id="bgp:BGL_1c25060"/>